<organism evidence="1">
    <name type="scientific">marine sediment metagenome</name>
    <dbReference type="NCBI Taxonomy" id="412755"/>
    <lineage>
        <taxon>unclassified sequences</taxon>
        <taxon>metagenomes</taxon>
        <taxon>ecological metagenomes</taxon>
    </lineage>
</organism>
<dbReference type="EMBL" id="LAZR01001051">
    <property type="protein sequence ID" value="KKN51718.1"/>
    <property type="molecule type" value="Genomic_DNA"/>
</dbReference>
<accession>A0A0F9UDL0</accession>
<evidence type="ECO:0000313" key="1">
    <source>
        <dbReference type="EMBL" id="KKN51718.1"/>
    </source>
</evidence>
<comment type="caution">
    <text evidence="1">The sequence shown here is derived from an EMBL/GenBank/DDBJ whole genome shotgun (WGS) entry which is preliminary data.</text>
</comment>
<gene>
    <name evidence="1" type="ORF">LCGC14_0620050</name>
</gene>
<name>A0A0F9UDL0_9ZZZZ</name>
<proteinExistence type="predicted"/>
<reference evidence="1" key="1">
    <citation type="journal article" date="2015" name="Nature">
        <title>Complex archaea that bridge the gap between prokaryotes and eukaryotes.</title>
        <authorList>
            <person name="Spang A."/>
            <person name="Saw J.H."/>
            <person name="Jorgensen S.L."/>
            <person name="Zaremba-Niedzwiedzka K."/>
            <person name="Martijn J."/>
            <person name="Lind A.E."/>
            <person name="van Eijk R."/>
            <person name="Schleper C."/>
            <person name="Guy L."/>
            <person name="Ettema T.J."/>
        </authorList>
    </citation>
    <scope>NUCLEOTIDE SEQUENCE</scope>
</reference>
<protein>
    <submittedName>
        <fullName evidence="1">Uncharacterized protein</fullName>
    </submittedName>
</protein>
<sequence>MEQANAILKDSTVGELNDWLKDQTVRDLKMLEHLLSKELMRRVEPI</sequence>
<dbReference type="AlphaFoldDB" id="A0A0F9UDL0"/>